<keyword evidence="2" id="KW-1185">Reference proteome</keyword>
<dbReference type="STRING" id="504805.SAMN05421505_104236"/>
<accession>A0A1G7UF96</accession>
<evidence type="ECO:0000313" key="1">
    <source>
        <dbReference type="EMBL" id="SDG46242.1"/>
    </source>
</evidence>
<organism evidence="1 2">
    <name type="scientific">Sinosporangium album</name>
    <dbReference type="NCBI Taxonomy" id="504805"/>
    <lineage>
        <taxon>Bacteria</taxon>
        <taxon>Bacillati</taxon>
        <taxon>Actinomycetota</taxon>
        <taxon>Actinomycetes</taxon>
        <taxon>Streptosporangiales</taxon>
        <taxon>Streptosporangiaceae</taxon>
        <taxon>Sinosporangium</taxon>
    </lineage>
</organism>
<name>A0A1G7UF96_9ACTN</name>
<evidence type="ECO:0000313" key="2">
    <source>
        <dbReference type="Proteomes" id="UP000198923"/>
    </source>
</evidence>
<protein>
    <submittedName>
        <fullName evidence="1">Uncharacterized protein</fullName>
    </submittedName>
</protein>
<dbReference type="Proteomes" id="UP000198923">
    <property type="component" value="Unassembled WGS sequence"/>
</dbReference>
<dbReference type="EMBL" id="FNCN01000004">
    <property type="protein sequence ID" value="SDG46242.1"/>
    <property type="molecule type" value="Genomic_DNA"/>
</dbReference>
<gene>
    <name evidence="1" type="ORF">SAMN05421505_104236</name>
</gene>
<sequence length="106" mass="11719">MPVYVVAYMGRPLQRPPAMGLNKVSAMTKIQWRSWGGATAVGVGEVNGLWCLPQCETKGYPATITLSNIRWGKRGGFYAGFTVNAPGLPEEQAKRLTDQRFSSRER</sequence>
<proteinExistence type="predicted"/>
<dbReference type="AlphaFoldDB" id="A0A1G7UF96"/>
<reference evidence="1 2" key="1">
    <citation type="submission" date="2016-10" db="EMBL/GenBank/DDBJ databases">
        <authorList>
            <person name="de Groot N.N."/>
        </authorList>
    </citation>
    <scope>NUCLEOTIDE SEQUENCE [LARGE SCALE GENOMIC DNA]</scope>
    <source>
        <strain evidence="1 2">CPCC 201354</strain>
    </source>
</reference>